<feature type="compositionally biased region" description="Basic and acidic residues" evidence="7">
    <location>
        <begin position="666"/>
        <end position="679"/>
    </location>
</feature>
<dbReference type="GO" id="GO:0005694">
    <property type="term" value="C:chromosome"/>
    <property type="evidence" value="ECO:0007669"/>
    <property type="project" value="TreeGrafter"/>
</dbReference>
<evidence type="ECO:0000256" key="7">
    <source>
        <dbReference type="SAM" id="MobiDB-lite"/>
    </source>
</evidence>
<dbReference type="GO" id="GO:0005634">
    <property type="term" value="C:nucleus"/>
    <property type="evidence" value="ECO:0007669"/>
    <property type="project" value="UniProtKB-SubCell"/>
</dbReference>
<feature type="region of interest" description="Disordered" evidence="7">
    <location>
        <begin position="2003"/>
        <end position="2030"/>
    </location>
</feature>
<feature type="region of interest" description="Disordered" evidence="7">
    <location>
        <begin position="1731"/>
        <end position="1933"/>
    </location>
</feature>
<feature type="compositionally biased region" description="Basic residues" evidence="7">
    <location>
        <begin position="984"/>
        <end position="998"/>
    </location>
</feature>
<feature type="region of interest" description="Disordered" evidence="7">
    <location>
        <begin position="2376"/>
        <end position="2484"/>
    </location>
</feature>
<dbReference type="SMART" id="SM01295">
    <property type="entry name" value="K167R"/>
    <property type="match status" value="1"/>
</dbReference>
<feature type="compositionally biased region" description="Acidic residues" evidence="7">
    <location>
        <begin position="2141"/>
        <end position="2150"/>
    </location>
</feature>
<keyword evidence="4" id="KW-0832">Ubl conjugation</keyword>
<evidence type="ECO:0000256" key="3">
    <source>
        <dbReference type="ARBA" id="ARBA00022553"/>
    </source>
</evidence>
<dbReference type="InterPro" id="IPR008984">
    <property type="entry name" value="SMAD_FHA_dom_sf"/>
</dbReference>
<name>A0AA35KCT3_9SAUR</name>
<feature type="compositionally biased region" description="Basic and acidic residues" evidence="7">
    <location>
        <begin position="400"/>
        <end position="420"/>
    </location>
</feature>
<dbReference type="EMBL" id="OX395130">
    <property type="protein sequence ID" value="CAI5774853.1"/>
    <property type="molecule type" value="Genomic_DNA"/>
</dbReference>
<sequence length="2623" mass="290658">MGKEHSYILSTVRGGEKGRARGSCVSSWRRTRAQVGITDEKMPLFGKIVVIKKNGSDGTHFPLTRNSCLFGRKRECDIRIQLPQVSKEHCKIEVNENKEATLFNLSPANPTELNGNIFQQPTYLKHGDVFTIIDRSFRFEYPPSLLPRKRSSRSQENETLQVLHIQQEEQELLHRRNSESKSPQISEKKLDWENQNTNESDETKIQEFITGQYGTPQSTYKTFSSERKNEMSPFSELYELVKHEPDTKIAEEDFSNETFLQSKEEHLARKDGNDTLEEAASQIPHRISETGQTKKTGGVIWNEVEHSRYIKSQGINSVISNLRSVERNRSKRSSLGLQGYAAERKQESEGTNQLNFQKAEENELDGTEGIKNASNDTNLTASRQSAKYFHESCSIVSLEPADRAGRPEKSEEEPIKTADVEIKANLTDTCRSVESILSIPKSNKESFQTYSSPRSRKSRRSSKSRMQQVDSLIELKNSTETSSEIEECSMNGSAAEPDFIALTEKFFKIKGKNEVLAIEPIQTLKATNEICMNNTQKDRNSGIIAYSFRCRNSKSPRRSIKQNEDFLNGHFSTEQMHINSEESLEVPVDTSGTGCMCTPNQPPEKEGNWLQEEEDDKIKEPTMKAHNQSFDNKHYIPGHENNVPVPAEGETASELNAASAFTIKRKSEIKKSPKKRKDEEPDILIQPLGKRKRVSFGGHLSPELFDKRLPPNSPLKRGATPARLSLPFGNSPRAVLKFRQSRIKSFPEGVQHENSSSKNAASPSARRSPVASPAARKSPVASPAARKSPVASPAARRSPVASPAARKSPVASPAARKSPVASPAARRSPVASPAARRSPVASPAARRSPVASPPARRSPVASPPATFSFDAPQRRGRFSVSHVTSPPSEEQDALSSQMNGDEEFTEVKTSEPTVQECKAARSTKRSKNATPRSSLCRRSGVMGVIHSKRQSGASKANLIVAKSWADIVKQGVPKSQVSSAAKCGLKRSAKKRSAKKNSTKPSKNNVSMLKTPIRKVMGHFTTGHANSPAPIVIGKAHTSIVNAAVQVPKVMINYPLKKHDDLNESFTGLAEIFNTPLTGLPSSAQKTTIPTPEFVSEMHTPEESGEMSVSPFSAASQQKLYNQDVISPFLKEVSQISGLEQDDLTTTPKVTNSSLEKDVGKNMSLVTAANEATIQGVMEDKRKGPEQKLEPVEAFSGVKRLLRTPKQKPEPVDALSGVKRVLRTPKQKPEPVDALSGVKRVLRTPKQKPEPVDALSGVKRVLRTPKQKPEPVDALSGVKRLLRTPKESLQSVADDTVCSKFIINHVIKAPNEKVEAVEDMGGIDRLLRTPKQRFAPMDDMVGISRLLKTPKQKFLPVDDYLGLQKFMTEPKQSFPSPEVDYTGVKEMLEAADGQKAELPEFVNLMKEDNGSCMSSRESMRNGYENKEAKLESSPKRISPLPKPKDNSKNISKLEDNLGHVACNTFSELKSEAVIEPVEIMRVSESHQLKEMDSENGHKIDFVKEPVANSGAVDIEIVGPLASARRTRRADKSRSVKEHDAKNTQRHTSSTQRAEPVNCVQANENFDQNITEINLKQESESNTSAVETEGEMAARQTEASLDLEENAEIQDKIKNQDFETSGVESAGNVILKRNRRGKAASIQAELFTTNTDVNEAKKENLRHTTPKTHVLEKTATEVKENNVRRKGRKVHLLCDNSVPLEEKRMLGDKDGAYEGQKSASIALQPGMQEIQNEENPGEAQKVPLESVQTPEKHSPPRRQTVTPRRGRRKRAISQETTIECDSKQAADTEDQNMPVTVKENRPKRGRGRRAVPECQIPPLLENVALTKESPTVDSFGSTQEKCSLQETQTKENLDEMPKMPLESEQPLLEHSPPKRQKIAKGNPPRRGRSKQTISPETLTECDSKQAADTEDQNMPVTVKENQPKRGRGRRAAPVCSVTLPLEDIPLTSEGPTANSISSAPRKCSLDEIQNEEKPNETEEVPLEGLQTPAKYCPARKQKLANRMLPKRGKSKQAISQETSVECESKQTADRKDQAMVVTIKDNQLKRGRRRVVPVSHMTLPLGNITPAYEGAKLDSFTSAQGKCSLQEIHTEENIGEMSKRPLESEQPLLEHSPPKRQKIAKGNPPRRGRSKQTISPKIPTECDSEQAGDTEDQNMLVTVKENQPKRGRGRRAVPECQIPPPLENVALKKESPTVGSHSSTQGKCSLQDIQNEKNLDEMLKMPLESVQPLLEHSPPKRQNLAKGNPLRRGRNKQTISPEILAECDSKQAADTEDQNMLVTVKENQLKRGRGRKTAPVTALSPLKSNILPLPSSTKSKGAVEEPSEALEIATVASKNLPRRGRRRKVDEVIAASSVSASKKPILLDTGKQEDMPEVLKGVTIDNVSKRGRRKQSVPSEISTESNGQPGSDNRKVSFVKDNKMPLESSSVFQNQSKGKRVKRTTPSRVHPSLKVSITLTSPPPDKGETASENQSTLLENDATGKGKLEKCGRRNKNKIVTPSMSIRRKHNLPEKEDFQEKQNVDFGKLAIPNEKISRRGRRVDALEAPISASLRTNRRLNAGGDNAPKDRQMILKNKSKSKAESIEKTPLKKEKKKTVKEEHSKSTVKPAGETEGKTRGRKTKKNVL</sequence>
<evidence type="ECO:0000256" key="5">
    <source>
        <dbReference type="ARBA" id="ARBA00023242"/>
    </source>
</evidence>
<feature type="domain" description="FHA" evidence="8">
    <location>
        <begin position="68"/>
        <end position="118"/>
    </location>
</feature>
<feature type="region of interest" description="Disordered" evidence="7">
    <location>
        <begin position="171"/>
        <end position="200"/>
    </location>
</feature>
<feature type="compositionally biased region" description="Basic residues" evidence="7">
    <location>
        <begin position="1872"/>
        <end position="1888"/>
    </location>
</feature>
<dbReference type="InterPro" id="IPR029334">
    <property type="entry name" value="PP1-bd"/>
</dbReference>
<feature type="region of interest" description="Disordered" evidence="7">
    <location>
        <begin position="326"/>
        <end position="353"/>
    </location>
</feature>
<feature type="region of interest" description="Disordered" evidence="7">
    <location>
        <begin position="587"/>
        <end position="608"/>
    </location>
</feature>
<protein>
    <submittedName>
        <fullName evidence="9">Proliferation marker protein Ki-67</fullName>
    </submittedName>
</protein>
<evidence type="ECO:0000259" key="8">
    <source>
        <dbReference type="PROSITE" id="PS50006"/>
    </source>
</evidence>
<reference evidence="9" key="1">
    <citation type="submission" date="2022-12" db="EMBL/GenBank/DDBJ databases">
        <authorList>
            <person name="Alioto T."/>
            <person name="Alioto T."/>
            <person name="Gomez Garrido J."/>
        </authorList>
    </citation>
    <scope>NUCLEOTIDE SEQUENCE</scope>
</reference>
<proteinExistence type="predicted"/>
<evidence type="ECO:0000256" key="2">
    <source>
        <dbReference type="ARBA" id="ARBA00022499"/>
    </source>
</evidence>
<feature type="compositionally biased region" description="Basic and acidic residues" evidence="7">
    <location>
        <begin position="1847"/>
        <end position="1856"/>
    </location>
</feature>
<feature type="region of interest" description="Disordered" evidence="7">
    <location>
        <begin position="746"/>
        <end position="935"/>
    </location>
</feature>
<feature type="region of interest" description="Disordered" evidence="7">
    <location>
        <begin position="2228"/>
        <end position="2269"/>
    </location>
</feature>
<organism evidence="9 10">
    <name type="scientific">Podarcis lilfordi</name>
    <name type="common">Lilford's wall lizard</name>
    <dbReference type="NCBI Taxonomy" id="74358"/>
    <lineage>
        <taxon>Eukaryota</taxon>
        <taxon>Metazoa</taxon>
        <taxon>Chordata</taxon>
        <taxon>Craniata</taxon>
        <taxon>Vertebrata</taxon>
        <taxon>Euteleostomi</taxon>
        <taxon>Lepidosauria</taxon>
        <taxon>Squamata</taxon>
        <taxon>Bifurcata</taxon>
        <taxon>Unidentata</taxon>
        <taxon>Episquamata</taxon>
        <taxon>Laterata</taxon>
        <taxon>Lacertibaenia</taxon>
        <taxon>Lacertidae</taxon>
        <taxon>Podarcis</taxon>
    </lineage>
</organism>
<feature type="compositionally biased region" description="Basic and acidic residues" evidence="7">
    <location>
        <begin position="1417"/>
        <end position="1434"/>
    </location>
</feature>
<feature type="region of interest" description="Disordered" evidence="7">
    <location>
        <begin position="2090"/>
        <end position="2150"/>
    </location>
</feature>
<dbReference type="PANTHER" id="PTHR21603">
    <property type="entry name" value="ANTIGEN KI-67-LIKE PROTEIN"/>
    <property type="match status" value="1"/>
</dbReference>
<evidence type="ECO:0000313" key="9">
    <source>
        <dbReference type="EMBL" id="CAI5774853.1"/>
    </source>
</evidence>
<feature type="compositionally biased region" description="Basic and acidic residues" evidence="7">
    <location>
        <begin position="2407"/>
        <end position="2419"/>
    </location>
</feature>
<gene>
    <name evidence="9" type="ORF">PODLI_1B025196</name>
</gene>
<dbReference type="GO" id="GO:0007088">
    <property type="term" value="P:regulation of mitotic nuclear division"/>
    <property type="evidence" value="ECO:0007669"/>
    <property type="project" value="TreeGrafter"/>
</dbReference>
<keyword evidence="6" id="KW-0131">Cell cycle</keyword>
<feature type="region of interest" description="Disordered" evidence="7">
    <location>
        <begin position="2283"/>
        <end position="2323"/>
    </location>
</feature>
<evidence type="ECO:0000256" key="6">
    <source>
        <dbReference type="ARBA" id="ARBA00023306"/>
    </source>
</evidence>
<feature type="compositionally biased region" description="Basic and acidic residues" evidence="7">
    <location>
        <begin position="2021"/>
        <end position="2030"/>
    </location>
</feature>
<feature type="region of interest" description="Disordered" evidence="7">
    <location>
        <begin position="2552"/>
        <end position="2623"/>
    </location>
</feature>
<feature type="region of interest" description="Disordered" evidence="7">
    <location>
        <begin position="1967"/>
        <end position="1988"/>
    </location>
</feature>
<feature type="compositionally biased region" description="Low complexity" evidence="7">
    <location>
        <begin position="754"/>
        <end position="865"/>
    </location>
</feature>
<dbReference type="Pfam" id="PF15276">
    <property type="entry name" value="PP1_bind"/>
    <property type="match status" value="1"/>
</dbReference>
<feature type="compositionally biased region" description="Basic and acidic residues" evidence="7">
    <location>
        <begin position="2576"/>
        <end position="2587"/>
    </location>
</feature>
<dbReference type="InterPro" id="IPR012568">
    <property type="entry name" value="KI67R"/>
</dbReference>
<feature type="compositionally biased region" description="Polar residues" evidence="7">
    <location>
        <begin position="2422"/>
        <end position="2431"/>
    </location>
</feature>
<feature type="region of interest" description="Disordered" evidence="7">
    <location>
        <begin position="1410"/>
        <end position="1448"/>
    </location>
</feature>
<dbReference type="SMART" id="SM00240">
    <property type="entry name" value="FHA"/>
    <property type="match status" value="1"/>
</dbReference>
<feature type="region of interest" description="Disordered" evidence="7">
    <location>
        <begin position="978"/>
        <end position="1005"/>
    </location>
</feature>
<evidence type="ECO:0000313" key="10">
    <source>
        <dbReference type="Proteomes" id="UP001178461"/>
    </source>
</evidence>
<feature type="compositionally biased region" description="Basic residues" evidence="7">
    <location>
        <begin position="454"/>
        <end position="463"/>
    </location>
</feature>
<feature type="region of interest" description="Disordered" evidence="7">
    <location>
        <begin position="399"/>
        <end position="420"/>
    </location>
</feature>
<feature type="compositionally biased region" description="Polar residues" evidence="7">
    <location>
        <begin position="881"/>
        <end position="899"/>
    </location>
</feature>
<dbReference type="InterPro" id="IPR000253">
    <property type="entry name" value="FHA_dom"/>
</dbReference>
<dbReference type="Gene3D" id="2.60.200.20">
    <property type="match status" value="1"/>
</dbReference>
<feature type="region of interest" description="Disordered" evidence="7">
    <location>
        <begin position="666"/>
        <end position="729"/>
    </location>
</feature>
<dbReference type="Proteomes" id="UP001178461">
    <property type="component" value="Chromosome 5"/>
</dbReference>
<evidence type="ECO:0000256" key="4">
    <source>
        <dbReference type="ARBA" id="ARBA00022843"/>
    </source>
</evidence>
<feature type="compositionally biased region" description="Polar residues" evidence="7">
    <location>
        <begin position="2391"/>
        <end position="2406"/>
    </location>
</feature>
<keyword evidence="2" id="KW-1017">Isopeptide bond</keyword>
<dbReference type="CDD" id="cd22673">
    <property type="entry name" value="FHA_Ki67"/>
    <property type="match status" value="1"/>
</dbReference>
<feature type="compositionally biased region" description="Basic and acidic residues" evidence="7">
    <location>
        <begin position="1529"/>
        <end position="1542"/>
    </location>
</feature>
<feature type="compositionally biased region" description="Polar residues" evidence="7">
    <location>
        <begin position="1827"/>
        <end position="1846"/>
    </location>
</feature>
<dbReference type="SUPFAM" id="SSF49879">
    <property type="entry name" value="SMAD/FHA domain"/>
    <property type="match status" value="1"/>
</dbReference>
<comment type="subcellular location">
    <subcellularLocation>
        <location evidence="1">Nucleus</location>
    </subcellularLocation>
</comment>
<accession>A0AA35KCT3</accession>
<feature type="compositionally biased region" description="Polar residues" evidence="7">
    <location>
        <begin position="2011"/>
        <end position="2020"/>
    </location>
</feature>
<evidence type="ECO:0000256" key="1">
    <source>
        <dbReference type="ARBA" id="ARBA00004123"/>
    </source>
</evidence>
<feature type="compositionally biased region" description="Basic residues" evidence="7">
    <location>
        <begin position="2614"/>
        <end position="2623"/>
    </location>
</feature>
<feature type="region of interest" description="Disordered" evidence="7">
    <location>
        <begin position="444"/>
        <end position="483"/>
    </location>
</feature>
<dbReference type="PANTHER" id="PTHR21603:SF17">
    <property type="entry name" value="PROLIFERATION MARKER PROTEIN KI-67"/>
    <property type="match status" value="1"/>
</dbReference>
<keyword evidence="5" id="KW-0539">Nucleus</keyword>
<dbReference type="PROSITE" id="PS50006">
    <property type="entry name" value="FHA_DOMAIN"/>
    <property type="match status" value="1"/>
</dbReference>
<dbReference type="Pfam" id="PF00498">
    <property type="entry name" value="FHA"/>
    <property type="match status" value="1"/>
</dbReference>
<feature type="compositionally biased region" description="Basic and acidic residues" evidence="7">
    <location>
        <begin position="2090"/>
        <end position="2102"/>
    </location>
</feature>
<feature type="compositionally biased region" description="Basic residues" evidence="7">
    <location>
        <begin position="2113"/>
        <end position="2129"/>
    </location>
</feature>
<keyword evidence="10" id="KW-1185">Reference proteome</keyword>
<keyword evidence="3" id="KW-0597">Phosphoprotein</keyword>
<feature type="region of interest" description="Disordered" evidence="7">
    <location>
        <begin position="1523"/>
        <end position="1557"/>
    </location>
</feature>
<dbReference type="GO" id="GO:0051983">
    <property type="term" value="P:regulation of chromosome segregation"/>
    <property type="evidence" value="ECO:0007669"/>
    <property type="project" value="TreeGrafter"/>
</dbReference>